<evidence type="ECO:0000259" key="8">
    <source>
        <dbReference type="PROSITE" id="PS50928"/>
    </source>
</evidence>
<dbReference type="SUPFAM" id="SSF161098">
    <property type="entry name" value="MetI-like"/>
    <property type="match status" value="1"/>
</dbReference>
<feature type="non-terminal residue" evidence="9">
    <location>
        <position position="1"/>
    </location>
</feature>
<proteinExistence type="predicted"/>
<accession>X1T2B8</accession>
<evidence type="ECO:0000256" key="2">
    <source>
        <dbReference type="ARBA" id="ARBA00022448"/>
    </source>
</evidence>
<evidence type="ECO:0000256" key="5">
    <source>
        <dbReference type="ARBA" id="ARBA00022989"/>
    </source>
</evidence>
<comment type="subcellular location">
    <subcellularLocation>
        <location evidence="1">Cell membrane</location>
        <topology evidence="1">Multi-pass membrane protein</topology>
    </subcellularLocation>
</comment>
<keyword evidence="2" id="KW-0813">Transport</keyword>
<keyword evidence="6 7" id="KW-0472">Membrane</keyword>
<dbReference type="PANTHER" id="PTHR30193:SF37">
    <property type="entry name" value="INNER MEMBRANE ABC TRANSPORTER PERMEASE PROTEIN YCJO"/>
    <property type="match status" value="1"/>
</dbReference>
<dbReference type="GO" id="GO:0005886">
    <property type="term" value="C:plasma membrane"/>
    <property type="evidence" value="ECO:0007669"/>
    <property type="project" value="UniProtKB-SubCell"/>
</dbReference>
<protein>
    <recommendedName>
        <fullName evidence="8">ABC transmembrane type-1 domain-containing protein</fullName>
    </recommendedName>
</protein>
<dbReference type="InterPro" id="IPR051393">
    <property type="entry name" value="ABC_transporter_permease"/>
</dbReference>
<feature type="domain" description="ABC transmembrane type-1" evidence="8">
    <location>
        <begin position="1"/>
        <end position="185"/>
    </location>
</feature>
<keyword evidence="5 7" id="KW-1133">Transmembrane helix</keyword>
<evidence type="ECO:0000256" key="7">
    <source>
        <dbReference type="SAM" id="Phobius"/>
    </source>
</evidence>
<feature type="transmembrane region" description="Helical" evidence="7">
    <location>
        <begin position="115"/>
        <end position="136"/>
    </location>
</feature>
<evidence type="ECO:0000256" key="3">
    <source>
        <dbReference type="ARBA" id="ARBA00022475"/>
    </source>
</evidence>
<evidence type="ECO:0000256" key="1">
    <source>
        <dbReference type="ARBA" id="ARBA00004651"/>
    </source>
</evidence>
<keyword evidence="3" id="KW-1003">Cell membrane</keyword>
<dbReference type="InterPro" id="IPR000515">
    <property type="entry name" value="MetI-like"/>
</dbReference>
<dbReference type="AlphaFoldDB" id="X1T2B8"/>
<feature type="transmembrane region" description="Helical" evidence="7">
    <location>
        <begin position="164"/>
        <end position="188"/>
    </location>
</feature>
<dbReference type="Gene3D" id="1.10.3720.10">
    <property type="entry name" value="MetI-like"/>
    <property type="match status" value="1"/>
</dbReference>
<name>X1T2B8_9ZZZZ</name>
<keyword evidence="4 7" id="KW-0812">Transmembrane</keyword>
<dbReference type="Pfam" id="PF00528">
    <property type="entry name" value="BPD_transp_1"/>
    <property type="match status" value="1"/>
</dbReference>
<dbReference type="CDD" id="cd06261">
    <property type="entry name" value="TM_PBP2"/>
    <property type="match status" value="1"/>
</dbReference>
<gene>
    <name evidence="9" type="ORF">S12H4_33565</name>
</gene>
<dbReference type="EMBL" id="BARW01019788">
    <property type="protein sequence ID" value="GAI99447.1"/>
    <property type="molecule type" value="Genomic_DNA"/>
</dbReference>
<reference evidence="9" key="1">
    <citation type="journal article" date="2014" name="Front. Microbiol.">
        <title>High frequency of phylogenetically diverse reductive dehalogenase-homologous genes in deep subseafloor sedimentary metagenomes.</title>
        <authorList>
            <person name="Kawai M."/>
            <person name="Futagami T."/>
            <person name="Toyoda A."/>
            <person name="Takaki Y."/>
            <person name="Nishi S."/>
            <person name="Hori S."/>
            <person name="Arai W."/>
            <person name="Tsubouchi T."/>
            <person name="Morono Y."/>
            <person name="Uchiyama I."/>
            <person name="Ito T."/>
            <person name="Fujiyama A."/>
            <person name="Inagaki F."/>
            <person name="Takami H."/>
        </authorList>
    </citation>
    <scope>NUCLEOTIDE SEQUENCE</scope>
    <source>
        <strain evidence="9">Expedition CK06-06</strain>
    </source>
</reference>
<evidence type="ECO:0000313" key="9">
    <source>
        <dbReference type="EMBL" id="GAI99447.1"/>
    </source>
</evidence>
<dbReference type="GO" id="GO:0055085">
    <property type="term" value="P:transmembrane transport"/>
    <property type="evidence" value="ECO:0007669"/>
    <property type="project" value="InterPro"/>
</dbReference>
<evidence type="ECO:0000256" key="6">
    <source>
        <dbReference type="ARBA" id="ARBA00023136"/>
    </source>
</evidence>
<sequence length="195" mass="22134">PNLKMRNLFRGALLLPFLFSAPAAALLWGILYQPLGFLNYIIESLFGTTINFLGDPKWALLSVLWVNVWKNFPLIMILILGGLQSIPASLYEAARIDGANRVQLFWHITLPQMRSLMITIIIIDFVTTFIHFDLVWTMTKGGPLYSTYLISFFLYQKGMHAFKFGYASAIGVIIAVIISVCIGTYVFLYSKRVRI</sequence>
<feature type="transmembrane region" description="Helical" evidence="7">
    <location>
        <begin position="72"/>
        <end position="94"/>
    </location>
</feature>
<organism evidence="9">
    <name type="scientific">marine sediment metagenome</name>
    <dbReference type="NCBI Taxonomy" id="412755"/>
    <lineage>
        <taxon>unclassified sequences</taxon>
        <taxon>metagenomes</taxon>
        <taxon>ecological metagenomes</taxon>
    </lineage>
</organism>
<feature type="transmembrane region" description="Helical" evidence="7">
    <location>
        <begin position="12"/>
        <end position="31"/>
    </location>
</feature>
<dbReference type="InterPro" id="IPR035906">
    <property type="entry name" value="MetI-like_sf"/>
</dbReference>
<comment type="caution">
    <text evidence="9">The sequence shown here is derived from an EMBL/GenBank/DDBJ whole genome shotgun (WGS) entry which is preliminary data.</text>
</comment>
<evidence type="ECO:0000256" key="4">
    <source>
        <dbReference type="ARBA" id="ARBA00022692"/>
    </source>
</evidence>
<dbReference type="PANTHER" id="PTHR30193">
    <property type="entry name" value="ABC TRANSPORTER PERMEASE PROTEIN"/>
    <property type="match status" value="1"/>
</dbReference>
<dbReference type="PROSITE" id="PS50928">
    <property type="entry name" value="ABC_TM1"/>
    <property type="match status" value="1"/>
</dbReference>